<dbReference type="PANTHER" id="PTHR21597:SF0">
    <property type="entry name" value="THO COMPLEX SUBUNIT 2"/>
    <property type="match status" value="1"/>
</dbReference>
<feature type="region of interest" description="Disordered" evidence="1">
    <location>
        <begin position="127"/>
        <end position="149"/>
    </location>
</feature>
<gene>
    <name evidence="3" type="ORF">PtA15_15A136</name>
</gene>
<feature type="compositionally biased region" description="Polar residues" evidence="1">
    <location>
        <begin position="131"/>
        <end position="149"/>
    </location>
</feature>
<dbReference type="InterPro" id="IPR001138">
    <property type="entry name" value="Zn2Cys6_DnaBD"/>
</dbReference>
<feature type="region of interest" description="Disordered" evidence="1">
    <location>
        <begin position="72"/>
        <end position="115"/>
    </location>
</feature>
<dbReference type="Proteomes" id="UP001164743">
    <property type="component" value="Chromosome 15A"/>
</dbReference>
<keyword evidence="4" id="KW-1185">Reference proteome</keyword>
<evidence type="ECO:0000313" key="4">
    <source>
        <dbReference type="Proteomes" id="UP001164743"/>
    </source>
</evidence>
<name>A0ABY7D6Y0_9BASI</name>
<dbReference type="CDD" id="cd00067">
    <property type="entry name" value="GAL4"/>
    <property type="match status" value="1"/>
</dbReference>
<dbReference type="SUPFAM" id="SSF57701">
    <property type="entry name" value="Zn2/Cys6 DNA-binding domain"/>
    <property type="match status" value="1"/>
</dbReference>
<evidence type="ECO:0000256" key="1">
    <source>
        <dbReference type="SAM" id="MobiDB-lite"/>
    </source>
</evidence>
<dbReference type="Pfam" id="PF16134">
    <property type="entry name" value="THOC2_N"/>
    <property type="match status" value="1"/>
</dbReference>
<dbReference type="EMBL" id="CP110435">
    <property type="protein sequence ID" value="WAQ91745.1"/>
    <property type="molecule type" value="Genomic_DNA"/>
</dbReference>
<organism evidence="3 4">
    <name type="scientific">Puccinia triticina</name>
    <dbReference type="NCBI Taxonomy" id="208348"/>
    <lineage>
        <taxon>Eukaryota</taxon>
        <taxon>Fungi</taxon>
        <taxon>Dikarya</taxon>
        <taxon>Basidiomycota</taxon>
        <taxon>Pucciniomycotina</taxon>
        <taxon>Pucciniomycetes</taxon>
        <taxon>Pucciniales</taxon>
        <taxon>Pucciniaceae</taxon>
        <taxon>Puccinia</taxon>
    </lineage>
</organism>
<dbReference type="InterPro" id="IPR036864">
    <property type="entry name" value="Zn2-C6_fun-type_DNA-bd_sf"/>
</dbReference>
<evidence type="ECO:0000259" key="2">
    <source>
        <dbReference type="Pfam" id="PF16134"/>
    </source>
</evidence>
<dbReference type="GeneID" id="77804207"/>
<protein>
    <recommendedName>
        <fullName evidence="2">THO complex subunit 2 N-terminal domain-containing protein</fullName>
    </recommendedName>
</protein>
<feature type="domain" description="THO complex subunit 2 N-terminal" evidence="2">
    <location>
        <begin position="196"/>
        <end position="234"/>
    </location>
</feature>
<evidence type="ECO:0000313" key="3">
    <source>
        <dbReference type="EMBL" id="WAQ91745.1"/>
    </source>
</evidence>
<dbReference type="InterPro" id="IPR032302">
    <property type="entry name" value="THOC2_N"/>
</dbReference>
<proteinExistence type="predicted"/>
<dbReference type="InterPro" id="IPR040007">
    <property type="entry name" value="Tho2"/>
</dbReference>
<sequence>MGTEFLQSRRLDCVIEALLISASEKNYASHASGLNLVCVKKINHYVVRLDSWLFFKSWFLCSPNLLDATGNPPHPLSATTEPDPGSTGPLELNKHPLTNTSNPSNPSKRIKTSRACDSCRAKKIRCEPLTHPSTQDTPSYSPTQSGRQIKALNTTSAPLPLSRSRKISIQLAIALLQPDEKGFVALLIPFPAELVANQATRINTGLHYKQQRFNLLHEESEGYSHLATELISRSTIHAALPDALRHAAVPHQCAPGRRQAGGAYKQRRVRALVPGRTLAGACPGERQPVLLPLLGHRRHTRSSHHTDQQVLTPALDIFWSSVPKTRMPSPGTPPWSGKKKPHFLPDGSYKLLVRALRISGRKTDEPDYEYWVSPQFRLKNSHGK</sequence>
<accession>A0ABY7D6Y0</accession>
<reference evidence="3" key="1">
    <citation type="submission" date="2022-10" db="EMBL/GenBank/DDBJ databases">
        <title>Puccinia triticina Genome sequencing and assembly.</title>
        <authorList>
            <person name="Li C."/>
        </authorList>
    </citation>
    <scope>NUCLEOTIDE SEQUENCE</scope>
    <source>
        <strain evidence="3">Pt15</strain>
    </source>
</reference>
<dbReference type="RefSeq" id="XP_053027300.1">
    <property type="nucleotide sequence ID" value="XM_053163312.1"/>
</dbReference>
<dbReference type="PANTHER" id="PTHR21597">
    <property type="entry name" value="THO2 PROTEIN"/>
    <property type="match status" value="1"/>
</dbReference>
<feature type="compositionally biased region" description="Polar residues" evidence="1">
    <location>
        <begin position="96"/>
        <end position="107"/>
    </location>
</feature>